<name>A0A4U0QR21_9RHOB</name>
<evidence type="ECO:0000256" key="1">
    <source>
        <dbReference type="SAM" id="Phobius"/>
    </source>
</evidence>
<dbReference type="Proteomes" id="UP000306223">
    <property type="component" value="Unassembled WGS sequence"/>
</dbReference>
<accession>A0A4U0QR21</accession>
<dbReference type="OrthoDB" id="7433399at2"/>
<comment type="caution">
    <text evidence="2">The sequence shown here is derived from an EMBL/GenBank/DDBJ whole genome shotgun (WGS) entry which is preliminary data.</text>
</comment>
<keyword evidence="1" id="KW-1133">Transmembrane helix</keyword>
<gene>
    <name evidence="2" type="ORF">FA740_09890</name>
</gene>
<evidence type="ECO:0000313" key="3">
    <source>
        <dbReference type="Proteomes" id="UP000306223"/>
    </source>
</evidence>
<dbReference type="RefSeq" id="WP_136856609.1">
    <property type="nucleotide sequence ID" value="NZ_SUNH01000012.1"/>
</dbReference>
<dbReference type="EMBL" id="SUNH01000012">
    <property type="protein sequence ID" value="TJZ84431.1"/>
    <property type="molecule type" value="Genomic_DNA"/>
</dbReference>
<sequence>MGWLWRALAGPILWAAMFSLVYALHGAGCNLGWQGRPVLGTDWHHMAMWLAWGAGLAAHGLILWLLPQGTGRPRQLIVLGAWIGLVSTLVTLFPVIATSTCL</sequence>
<keyword evidence="1" id="KW-0472">Membrane</keyword>
<proteinExistence type="predicted"/>
<feature type="transmembrane region" description="Helical" evidence="1">
    <location>
        <begin position="78"/>
        <end position="97"/>
    </location>
</feature>
<keyword evidence="3" id="KW-1185">Reference proteome</keyword>
<reference evidence="2 3" key="1">
    <citation type="submission" date="2019-04" db="EMBL/GenBank/DDBJ databases">
        <authorList>
            <person name="Li J."/>
        </authorList>
    </citation>
    <scope>NUCLEOTIDE SEQUENCE [LARGE SCALE GENOMIC DNA]</scope>
    <source>
        <strain evidence="2 3">CCTCC AB2016182</strain>
    </source>
</reference>
<protein>
    <submittedName>
        <fullName evidence="2">Uncharacterized protein</fullName>
    </submittedName>
</protein>
<feature type="transmembrane region" description="Helical" evidence="1">
    <location>
        <begin position="47"/>
        <end position="66"/>
    </location>
</feature>
<evidence type="ECO:0000313" key="2">
    <source>
        <dbReference type="EMBL" id="TJZ84431.1"/>
    </source>
</evidence>
<dbReference type="AlphaFoldDB" id="A0A4U0QR21"/>
<keyword evidence="1" id="KW-0812">Transmembrane</keyword>
<organism evidence="2 3">
    <name type="scientific">Paracoccus hibiscisoli</name>
    <dbReference type="NCBI Taxonomy" id="2023261"/>
    <lineage>
        <taxon>Bacteria</taxon>
        <taxon>Pseudomonadati</taxon>
        <taxon>Pseudomonadota</taxon>
        <taxon>Alphaproteobacteria</taxon>
        <taxon>Rhodobacterales</taxon>
        <taxon>Paracoccaceae</taxon>
        <taxon>Paracoccus</taxon>
    </lineage>
</organism>